<dbReference type="Gene3D" id="3.30.300.30">
    <property type="match status" value="1"/>
</dbReference>
<evidence type="ECO:0000313" key="6">
    <source>
        <dbReference type="Proteomes" id="UP000632849"/>
    </source>
</evidence>
<dbReference type="NCBIfam" id="NF004837">
    <property type="entry name" value="PRK06187.1"/>
    <property type="match status" value="1"/>
</dbReference>
<dbReference type="RefSeq" id="WP_150229724.1">
    <property type="nucleotide sequence ID" value="NZ_BNBE01000001.1"/>
</dbReference>
<dbReference type="AlphaFoldDB" id="A0A919EKU3"/>
<dbReference type="GeneID" id="95660421"/>
<dbReference type="Pfam" id="PF00501">
    <property type="entry name" value="AMP-binding"/>
    <property type="match status" value="1"/>
</dbReference>
<organism evidence="5 6">
    <name type="scientific">Streptomyces filamentosus</name>
    <name type="common">Streptomyces roseosporus</name>
    <dbReference type="NCBI Taxonomy" id="67294"/>
    <lineage>
        <taxon>Bacteria</taxon>
        <taxon>Bacillati</taxon>
        <taxon>Actinomycetota</taxon>
        <taxon>Actinomycetes</taxon>
        <taxon>Kitasatosporales</taxon>
        <taxon>Streptomycetaceae</taxon>
        <taxon>Streptomyces</taxon>
    </lineage>
</organism>
<evidence type="ECO:0000256" key="2">
    <source>
        <dbReference type="ARBA" id="ARBA00022598"/>
    </source>
</evidence>
<accession>A0A919EKU3</accession>
<dbReference type="SUPFAM" id="SSF56801">
    <property type="entry name" value="Acetyl-CoA synthetase-like"/>
    <property type="match status" value="1"/>
</dbReference>
<evidence type="ECO:0000259" key="4">
    <source>
        <dbReference type="Pfam" id="PF13193"/>
    </source>
</evidence>
<dbReference type="PANTHER" id="PTHR43767">
    <property type="entry name" value="LONG-CHAIN-FATTY-ACID--COA LIGASE"/>
    <property type="match status" value="1"/>
</dbReference>
<keyword evidence="2 5" id="KW-0436">Ligase</keyword>
<dbReference type="Pfam" id="PF13193">
    <property type="entry name" value="AMP-binding_C"/>
    <property type="match status" value="1"/>
</dbReference>
<dbReference type="PROSITE" id="PS00455">
    <property type="entry name" value="AMP_BINDING"/>
    <property type="match status" value="1"/>
</dbReference>
<feature type="domain" description="AMP-binding enzyme C-terminal" evidence="4">
    <location>
        <begin position="453"/>
        <end position="530"/>
    </location>
</feature>
<sequence length="550" mass="59800">MYSTMQDVQLTLSRILEHGRRVHGGSTVTTWTGEPEPQRRTFAEIGDRAAQLAGALRDELGVRQGEPVATLMWNNAEHVEAYFALPSMGAVLHTLNLRLPPEQLVFIVGHAADRVVLVNGSLLPLLAPLLPHLPTVEHVVVAGPGDRSLLEGAAPRVHEYEELIAGRPTAYAWPELDERSAAAMCYTSGTTGDPKGVVYSHRSIYLHSMQVNMTESMGLTDRDTTLVVVPQFHVNAWGLPHATFMTGINMLMPDRFLQPAPLAEMIEREKPSHAAAVPTIWQGLLAEVTANPRDLSSMKQVTIGGAACPPSLMEAYDRLGVRLCHAWGMTETSPLGTMAHPPAGLTPEEEWPYRVTQGRFPAGVEGRLVGPSGEHLPWDGESAGELEVRGTWIAGAYFGGIGSDPIRPEDKFSEDGWLKTGDVGVISPDGFLTLTDRAKDVIKSGGEWISSVELENAIMAHPAVAEAAVVAVPDEKWGERPLATVVLKEGETADYATLRDFLATEGGIAKWQLPERWAIVPAVPKTSVGKFDKKVIRRQYAEGELDVTRL</sequence>
<dbReference type="InterPro" id="IPR042099">
    <property type="entry name" value="ANL_N_sf"/>
</dbReference>
<name>A0A919EKU3_STRFL</name>
<evidence type="ECO:0000259" key="3">
    <source>
        <dbReference type="Pfam" id="PF00501"/>
    </source>
</evidence>
<comment type="caution">
    <text evidence="5">The sequence shown here is derived from an EMBL/GenBank/DDBJ whole genome shotgun (WGS) entry which is preliminary data.</text>
</comment>
<proteinExistence type="inferred from homology"/>
<protein>
    <submittedName>
        <fullName evidence="5">Long-chain-fatty-acid--CoA ligase</fullName>
    </submittedName>
</protein>
<dbReference type="Gene3D" id="3.40.50.12780">
    <property type="entry name" value="N-terminal domain of ligase-like"/>
    <property type="match status" value="1"/>
</dbReference>
<dbReference type="InterPro" id="IPR000873">
    <property type="entry name" value="AMP-dep_synth/lig_dom"/>
</dbReference>
<dbReference type="FunFam" id="3.30.300.30:FF:000008">
    <property type="entry name" value="2,3-dihydroxybenzoate-AMP ligase"/>
    <property type="match status" value="1"/>
</dbReference>
<dbReference type="Proteomes" id="UP000632849">
    <property type="component" value="Unassembled WGS sequence"/>
</dbReference>
<dbReference type="InterPro" id="IPR025110">
    <property type="entry name" value="AMP-bd_C"/>
</dbReference>
<dbReference type="PANTHER" id="PTHR43767:SF11">
    <property type="entry name" value="MEDIUM-CHAIN-FATTY-ACID--COA LIGASE"/>
    <property type="match status" value="1"/>
</dbReference>
<dbReference type="InterPro" id="IPR050237">
    <property type="entry name" value="ATP-dep_AMP-bd_enzyme"/>
</dbReference>
<reference evidence="5" key="2">
    <citation type="submission" date="2020-09" db="EMBL/GenBank/DDBJ databases">
        <authorList>
            <person name="Sun Q."/>
            <person name="Ohkuma M."/>
        </authorList>
    </citation>
    <scope>NUCLEOTIDE SEQUENCE</scope>
    <source>
        <strain evidence="5">JCM 4122</strain>
    </source>
</reference>
<reference evidence="5" key="1">
    <citation type="journal article" date="2014" name="Int. J. Syst. Evol. Microbiol.">
        <title>Complete genome sequence of Corynebacterium casei LMG S-19264T (=DSM 44701T), isolated from a smear-ripened cheese.</title>
        <authorList>
            <consortium name="US DOE Joint Genome Institute (JGI-PGF)"/>
            <person name="Walter F."/>
            <person name="Albersmeier A."/>
            <person name="Kalinowski J."/>
            <person name="Ruckert C."/>
        </authorList>
    </citation>
    <scope>NUCLEOTIDE SEQUENCE</scope>
    <source>
        <strain evidence="5">JCM 4122</strain>
    </source>
</reference>
<evidence type="ECO:0000256" key="1">
    <source>
        <dbReference type="ARBA" id="ARBA00006432"/>
    </source>
</evidence>
<gene>
    <name evidence="5" type="ORF">GCM10017667_23760</name>
</gene>
<dbReference type="InterPro" id="IPR020845">
    <property type="entry name" value="AMP-binding_CS"/>
</dbReference>
<keyword evidence="6" id="KW-1185">Reference proteome</keyword>
<dbReference type="EMBL" id="BNBE01000001">
    <property type="protein sequence ID" value="GHF93251.1"/>
    <property type="molecule type" value="Genomic_DNA"/>
</dbReference>
<feature type="domain" description="AMP-dependent synthetase/ligase" evidence="3">
    <location>
        <begin position="24"/>
        <end position="398"/>
    </location>
</feature>
<dbReference type="GO" id="GO:0016877">
    <property type="term" value="F:ligase activity, forming carbon-sulfur bonds"/>
    <property type="evidence" value="ECO:0007669"/>
    <property type="project" value="UniProtKB-ARBA"/>
</dbReference>
<dbReference type="CDD" id="cd12119">
    <property type="entry name" value="ttLC_FACS_AlkK_like"/>
    <property type="match status" value="1"/>
</dbReference>
<comment type="similarity">
    <text evidence="1">Belongs to the ATP-dependent AMP-binding enzyme family.</text>
</comment>
<evidence type="ECO:0000313" key="5">
    <source>
        <dbReference type="EMBL" id="GHF93251.1"/>
    </source>
</evidence>
<dbReference type="InterPro" id="IPR045851">
    <property type="entry name" value="AMP-bd_C_sf"/>
</dbReference>